<feature type="transmembrane region" description="Helical" evidence="1">
    <location>
        <begin position="5"/>
        <end position="26"/>
    </location>
</feature>
<feature type="domain" description="Sporulation protein YpeB PepSY1 and PepSY2" evidence="3">
    <location>
        <begin position="184"/>
        <end position="375"/>
    </location>
</feature>
<feature type="domain" description="Sporulation protein YpeB N-terminal" evidence="4">
    <location>
        <begin position="32"/>
        <end position="166"/>
    </location>
</feature>
<keyword evidence="6" id="KW-1185">Reference proteome</keyword>
<evidence type="ECO:0000259" key="4">
    <source>
        <dbReference type="Pfam" id="PF20769"/>
    </source>
</evidence>
<accession>A0ABT9W5L1</accession>
<dbReference type="Proteomes" id="UP001235840">
    <property type="component" value="Unassembled WGS sequence"/>
</dbReference>
<dbReference type="RefSeq" id="WP_307398315.1">
    <property type="nucleotide sequence ID" value="NZ_BAAADK010000024.1"/>
</dbReference>
<feature type="domain" description="PepSY" evidence="2">
    <location>
        <begin position="380"/>
        <end position="440"/>
    </location>
</feature>
<name>A0ABT9W5L1_9BACI</name>
<dbReference type="InterPro" id="IPR014239">
    <property type="entry name" value="YpeB_PepSY1-2"/>
</dbReference>
<reference evidence="5 6" key="1">
    <citation type="submission" date="2023-07" db="EMBL/GenBank/DDBJ databases">
        <title>Genomic Encyclopedia of Type Strains, Phase IV (KMG-IV): sequencing the most valuable type-strain genomes for metagenomic binning, comparative biology and taxonomic classification.</title>
        <authorList>
            <person name="Goeker M."/>
        </authorList>
    </citation>
    <scope>NUCLEOTIDE SEQUENCE [LARGE SCALE GENOMIC DNA]</scope>
    <source>
        <strain evidence="5 6">DSM 12751</strain>
    </source>
</reference>
<evidence type="ECO:0000259" key="3">
    <source>
        <dbReference type="Pfam" id="PF14620"/>
    </source>
</evidence>
<sequence length="448" mass="50667">MIGKIVSVGLLGVLTVGLIGTGYWGYQEHQDKNSILIKAENNYQRAFHDLNNNITNLEDELGKSIAMNSRNLIAPCMTNIWRIAYVAQNNVGQLPLTMMAFGKTEEFLADIADFTYDIGMRDLEGNPLSDEEWNQLKTLHGQAKEIRSELTKVQSEVLNNNLRWMDVEVALASANQDMDRTIVDGFQGLDKQVEGYIETEMGATHSKKSEAYNEKNIIKGKEISEQQAQQKAQEFLKAKGYEEVHVSKNGEGKDFTSYSVTFQKEDNQAMYVEVARHGGDILWFLNNRDIDVTSLSLYEANNKALEFLSARGMDSMVNVESDQYDNVGVFDFVYEKEGVRIYPESVTVKVALDDGAVIGYQATDFVINHEENKEIPKASISLEQAKAKLNKNLKIQEDHLSMIETKMGEVKLCYELLGTIENETYRIFVNAKTGEEEKIEKMKQTQPL</sequence>
<dbReference type="InterPro" id="IPR048402">
    <property type="entry name" value="YpeB_N"/>
</dbReference>
<dbReference type="Pfam" id="PF20769">
    <property type="entry name" value="YPEB_N"/>
    <property type="match status" value="1"/>
</dbReference>
<evidence type="ECO:0000259" key="2">
    <source>
        <dbReference type="Pfam" id="PF03413"/>
    </source>
</evidence>
<organism evidence="5 6">
    <name type="scientific">Caldalkalibacillus horti</name>
    <dbReference type="NCBI Taxonomy" id="77523"/>
    <lineage>
        <taxon>Bacteria</taxon>
        <taxon>Bacillati</taxon>
        <taxon>Bacillota</taxon>
        <taxon>Bacilli</taxon>
        <taxon>Bacillales</taxon>
        <taxon>Bacillaceae</taxon>
        <taxon>Caldalkalibacillus</taxon>
    </lineage>
</organism>
<dbReference type="Pfam" id="PF14620">
    <property type="entry name" value="YPEB_PepSY1-2"/>
    <property type="match status" value="1"/>
</dbReference>
<protein>
    <submittedName>
        <fullName evidence="5">Spore germination protein</fullName>
    </submittedName>
</protein>
<dbReference type="Pfam" id="PF03413">
    <property type="entry name" value="PepSY"/>
    <property type="match status" value="1"/>
</dbReference>
<gene>
    <name evidence="5" type="ORF">J2S11_004483</name>
</gene>
<keyword evidence="1" id="KW-1133">Transmembrane helix</keyword>
<dbReference type="InterPro" id="IPR025711">
    <property type="entry name" value="PepSY"/>
</dbReference>
<evidence type="ECO:0000313" key="6">
    <source>
        <dbReference type="Proteomes" id="UP001235840"/>
    </source>
</evidence>
<dbReference type="EMBL" id="JAUSTY010000036">
    <property type="protein sequence ID" value="MDQ0168521.1"/>
    <property type="molecule type" value="Genomic_DNA"/>
</dbReference>
<evidence type="ECO:0000256" key="1">
    <source>
        <dbReference type="SAM" id="Phobius"/>
    </source>
</evidence>
<evidence type="ECO:0000313" key="5">
    <source>
        <dbReference type="EMBL" id="MDQ0168521.1"/>
    </source>
</evidence>
<dbReference type="NCBIfam" id="TIGR02889">
    <property type="entry name" value="spore_YpeB"/>
    <property type="match status" value="1"/>
</dbReference>
<proteinExistence type="predicted"/>
<keyword evidence="1" id="KW-0472">Membrane</keyword>
<comment type="caution">
    <text evidence="5">The sequence shown here is derived from an EMBL/GenBank/DDBJ whole genome shotgun (WGS) entry which is preliminary data.</text>
</comment>
<keyword evidence="1" id="KW-0812">Transmembrane</keyword>